<dbReference type="InterPro" id="IPR052891">
    <property type="entry name" value="DNA-3mA_glycosylase"/>
</dbReference>
<dbReference type="RefSeq" id="WP_280138036.1">
    <property type="nucleotide sequence ID" value="NZ_FNSD01000001.1"/>
</dbReference>
<feature type="binding site" evidence="1">
    <location>
        <position position="35"/>
    </location>
    <ligand>
        <name>Zn(2+)</name>
        <dbReference type="ChEBI" id="CHEBI:29105"/>
    </ligand>
</feature>
<dbReference type="PANTHER" id="PTHR30037:SF4">
    <property type="entry name" value="DNA-3-METHYLADENINE GLYCOSYLASE I"/>
    <property type="match status" value="1"/>
</dbReference>
<organism evidence="2 3">
    <name type="scientific">Terriglobus roseus</name>
    <dbReference type="NCBI Taxonomy" id="392734"/>
    <lineage>
        <taxon>Bacteria</taxon>
        <taxon>Pseudomonadati</taxon>
        <taxon>Acidobacteriota</taxon>
        <taxon>Terriglobia</taxon>
        <taxon>Terriglobales</taxon>
        <taxon>Acidobacteriaceae</taxon>
        <taxon>Terriglobus</taxon>
    </lineage>
</organism>
<dbReference type="Pfam" id="PF03352">
    <property type="entry name" value="Adenine_glyco"/>
    <property type="match status" value="1"/>
</dbReference>
<dbReference type="InterPro" id="IPR005019">
    <property type="entry name" value="Adenine_glyco"/>
</dbReference>
<name>A0A1H4TCT4_9BACT</name>
<dbReference type="EMBL" id="FNSD01000001">
    <property type="protein sequence ID" value="SEC54149.1"/>
    <property type="molecule type" value="Genomic_DNA"/>
</dbReference>
<evidence type="ECO:0000313" key="2">
    <source>
        <dbReference type="EMBL" id="SEC54149.1"/>
    </source>
</evidence>
<dbReference type="GO" id="GO:0046872">
    <property type="term" value="F:metal ion binding"/>
    <property type="evidence" value="ECO:0007669"/>
    <property type="project" value="UniProtKB-KW"/>
</dbReference>
<dbReference type="InterPro" id="IPR011257">
    <property type="entry name" value="DNA_glycosylase"/>
</dbReference>
<keyword evidence="1" id="KW-0479">Metal-binding</keyword>
<proteinExistence type="predicted"/>
<dbReference type="PANTHER" id="PTHR30037">
    <property type="entry name" value="DNA-3-METHYLADENINE GLYCOSYLASE 1"/>
    <property type="match status" value="1"/>
</dbReference>
<accession>A0A1H4TCT4</accession>
<feature type="binding site" evidence="1">
    <location>
        <position position="22"/>
    </location>
    <ligand>
        <name>Zn(2+)</name>
        <dbReference type="ChEBI" id="CHEBI:29105"/>
    </ligand>
</feature>
<dbReference type="GO" id="GO:0006284">
    <property type="term" value="P:base-excision repair"/>
    <property type="evidence" value="ECO:0007669"/>
    <property type="project" value="InterPro"/>
</dbReference>
<feature type="binding site" evidence="1">
    <location>
        <position position="194"/>
    </location>
    <ligand>
        <name>Zn(2+)</name>
        <dbReference type="ChEBI" id="CHEBI:29105"/>
    </ligand>
</feature>
<protein>
    <submittedName>
        <fullName evidence="2">DNA-3-methyladenine glycosylase I</fullName>
    </submittedName>
</protein>
<feature type="binding site" evidence="1">
    <location>
        <position position="190"/>
    </location>
    <ligand>
        <name>Zn(2+)</name>
        <dbReference type="ChEBI" id="CHEBI:29105"/>
    </ligand>
</feature>
<dbReference type="Gene3D" id="1.10.340.30">
    <property type="entry name" value="Hypothetical protein, domain 2"/>
    <property type="match status" value="1"/>
</dbReference>
<dbReference type="AlphaFoldDB" id="A0A1H4TCT4"/>
<dbReference type="Proteomes" id="UP000182409">
    <property type="component" value="Unassembled WGS sequence"/>
</dbReference>
<dbReference type="SUPFAM" id="SSF48150">
    <property type="entry name" value="DNA-glycosylase"/>
    <property type="match status" value="1"/>
</dbReference>
<evidence type="ECO:0000313" key="3">
    <source>
        <dbReference type="Proteomes" id="UP000182409"/>
    </source>
</evidence>
<dbReference type="GO" id="GO:0008725">
    <property type="term" value="F:DNA-3-methyladenine glycosylase activity"/>
    <property type="evidence" value="ECO:0007669"/>
    <property type="project" value="InterPro"/>
</dbReference>
<gene>
    <name evidence="2" type="ORF">SAMN05443244_3715</name>
</gene>
<evidence type="ECO:0000256" key="1">
    <source>
        <dbReference type="PIRSR" id="PIRSR605019-1"/>
    </source>
</evidence>
<keyword evidence="1" id="KW-0862">Zinc</keyword>
<reference evidence="2 3" key="1">
    <citation type="submission" date="2016-10" db="EMBL/GenBank/DDBJ databases">
        <authorList>
            <person name="de Groot N.N."/>
        </authorList>
    </citation>
    <scope>NUCLEOTIDE SEQUENCE [LARGE SCALE GENOMIC DNA]</scope>
    <source>
        <strain evidence="2 3">AB35.6</strain>
    </source>
</reference>
<sequence length="205" mass="23574">MRPVTDKIVCMGKKQIDPAHRCRWANSDALMTKYHDEEWGVPERDPRMLWETLMLEGFQAGLSWSIILRKRETFREAFLDFDPKKVARFGEREIEVLMANPGIVRARAKIESTIKGAQIYLDMKERGESFADFCWSFTDGKVLKGDGETFATTTPLAEKIAKEMKKRGFKFVGPSITYAWMQAVGIVNDHSKECFRRKQVQPSTG</sequence>